<protein>
    <recommendedName>
        <fullName evidence="5">Urease accessory protein UreE</fullName>
    </recommendedName>
</protein>
<evidence type="ECO:0000256" key="4">
    <source>
        <dbReference type="ARBA" id="ARBA00023186"/>
    </source>
</evidence>
<dbReference type="NCBIfam" id="NF009751">
    <property type="entry name" value="PRK13261.1-1"/>
    <property type="match status" value="1"/>
</dbReference>
<evidence type="ECO:0000256" key="3">
    <source>
        <dbReference type="ARBA" id="ARBA00022596"/>
    </source>
</evidence>
<keyword evidence="3 5" id="KW-0533">Nickel</keyword>
<evidence type="ECO:0000256" key="1">
    <source>
        <dbReference type="ARBA" id="ARBA00004496"/>
    </source>
</evidence>
<sequence>MNRAALIVRRLAVKPELVVDTITLDHQARHRRRVTMTADNGLEFLLDLGAAAILEDGDALKLDDGKLIRVVAAPEDLIEITTENPLRLMKIAWHLGNRHTPAEITKEALYIQPDHVLADMVRGLGAKAIAVKRPFRPEQGAYHEHGEHGHNGAEVHTGSHGHAHGGAHSHGHDHDHHHHDHGPDCGCGHDHHH</sequence>
<dbReference type="HAMAP" id="MF_00822">
    <property type="entry name" value="UreE"/>
    <property type="match status" value="1"/>
</dbReference>
<evidence type="ECO:0000256" key="2">
    <source>
        <dbReference type="ARBA" id="ARBA00022490"/>
    </source>
</evidence>
<dbReference type="EMBL" id="JBHSJF010000006">
    <property type="protein sequence ID" value="MFC5069337.1"/>
    <property type="molecule type" value="Genomic_DNA"/>
</dbReference>
<comment type="similarity">
    <text evidence="5">Belongs to the UreE family.</text>
</comment>
<evidence type="ECO:0000259" key="7">
    <source>
        <dbReference type="SMART" id="SM00988"/>
    </source>
</evidence>
<comment type="caution">
    <text evidence="8">The sequence shown here is derived from an EMBL/GenBank/DDBJ whole genome shotgun (WGS) entry which is preliminary data.</text>
</comment>
<feature type="compositionally biased region" description="Basic and acidic residues" evidence="6">
    <location>
        <begin position="141"/>
        <end position="153"/>
    </location>
</feature>
<dbReference type="InterPro" id="IPR012406">
    <property type="entry name" value="UreE"/>
</dbReference>
<keyword evidence="9" id="KW-1185">Reference proteome</keyword>
<dbReference type="InterPro" id="IPR004029">
    <property type="entry name" value="UreE_N"/>
</dbReference>
<evidence type="ECO:0000256" key="6">
    <source>
        <dbReference type="SAM" id="MobiDB-lite"/>
    </source>
</evidence>
<dbReference type="Pfam" id="PF05194">
    <property type="entry name" value="UreE_C"/>
    <property type="match status" value="1"/>
</dbReference>
<accession>A0ABV9Z438</accession>
<feature type="compositionally biased region" description="Basic residues" evidence="6">
    <location>
        <begin position="159"/>
        <end position="180"/>
    </location>
</feature>
<feature type="region of interest" description="Disordered" evidence="6">
    <location>
        <begin position="140"/>
        <end position="193"/>
    </location>
</feature>
<reference evidence="9" key="1">
    <citation type="journal article" date="2019" name="Int. J. Syst. Evol. Microbiol.">
        <title>The Global Catalogue of Microorganisms (GCM) 10K type strain sequencing project: providing services to taxonomists for standard genome sequencing and annotation.</title>
        <authorList>
            <consortium name="The Broad Institute Genomics Platform"/>
            <consortium name="The Broad Institute Genome Sequencing Center for Infectious Disease"/>
            <person name="Wu L."/>
            <person name="Ma J."/>
        </authorList>
    </citation>
    <scope>NUCLEOTIDE SEQUENCE [LARGE SCALE GENOMIC DNA]</scope>
    <source>
        <strain evidence="9">CGMCC 1.16444</strain>
    </source>
</reference>
<comment type="subcellular location">
    <subcellularLocation>
        <location evidence="1 5">Cytoplasm</location>
    </subcellularLocation>
</comment>
<keyword evidence="4 5" id="KW-0143">Chaperone</keyword>
<evidence type="ECO:0000313" key="8">
    <source>
        <dbReference type="EMBL" id="MFC5069337.1"/>
    </source>
</evidence>
<feature type="domain" description="UreE urease accessory N-terminal" evidence="7">
    <location>
        <begin position="4"/>
        <end position="68"/>
    </location>
</feature>
<dbReference type="CDD" id="cd00571">
    <property type="entry name" value="UreE"/>
    <property type="match status" value="1"/>
</dbReference>
<dbReference type="Proteomes" id="UP001595796">
    <property type="component" value="Unassembled WGS sequence"/>
</dbReference>
<evidence type="ECO:0000256" key="5">
    <source>
        <dbReference type="HAMAP-Rule" id="MF_00822"/>
    </source>
</evidence>
<proteinExistence type="inferred from homology"/>
<dbReference type="Gene3D" id="2.60.260.20">
    <property type="entry name" value="Urease metallochaperone UreE, N-terminal domain"/>
    <property type="match status" value="1"/>
</dbReference>
<dbReference type="SMART" id="SM00988">
    <property type="entry name" value="UreE_N"/>
    <property type="match status" value="1"/>
</dbReference>
<dbReference type="InterPro" id="IPR007864">
    <property type="entry name" value="UreE_C_dom"/>
</dbReference>
<comment type="function">
    <text evidence="5">Involved in urease metallocenter assembly. Binds nickel. Probably functions as a nickel donor during metallocenter assembly.</text>
</comment>
<organism evidence="8 9">
    <name type="scientific">Flaviflagellibacter deserti</name>
    <dbReference type="NCBI Taxonomy" id="2267266"/>
    <lineage>
        <taxon>Bacteria</taxon>
        <taxon>Pseudomonadati</taxon>
        <taxon>Pseudomonadota</taxon>
        <taxon>Alphaproteobacteria</taxon>
        <taxon>Hyphomicrobiales</taxon>
        <taxon>Flaviflagellibacter</taxon>
    </lineage>
</organism>
<dbReference type="Gene3D" id="3.30.70.790">
    <property type="entry name" value="UreE, C-terminal domain"/>
    <property type="match status" value="1"/>
</dbReference>
<dbReference type="SUPFAM" id="SSF69287">
    <property type="entry name" value="Urease metallochaperone UreE, N-terminal domain"/>
    <property type="match status" value="1"/>
</dbReference>
<keyword evidence="2 5" id="KW-0963">Cytoplasm</keyword>
<name>A0ABV9Z438_9HYPH</name>
<feature type="compositionally biased region" description="Basic and acidic residues" evidence="6">
    <location>
        <begin position="181"/>
        <end position="193"/>
    </location>
</feature>
<evidence type="ECO:0000313" key="9">
    <source>
        <dbReference type="Proteomes" id="UP001595796"/>
    </source>
</evidence>
<dbReference type="InterPro" id="IPR036118">
    <property type="entry name" value="UreE_N_sf"/>
</dbReference>
<dbReference type="Pfam" id="PF02814">
    <property type="entry name" value="UreE_N"/>
    <property type="match status" value="1"/>
</dbReference>
<dbReference type="SUPFAM" id="SSF69737">
    <property type="entry name" value="Urease metallochaperone UreE, C-terminal domain"/>
    <property type="match status" value="1"/>
</dbReference>
<dbReference type="PIRSF" id="PIRSF036402">
    <property type="entry name" value="Ureas_acces_UreE"/>
    <property type="match status" value="1"/>
</dbReference>
<gene>
    <name evidence="5 8" type="primary">ureE</name>
    <name evidence="8" type="ORF">ACFPFW_15070</name>
</gene>
<dbReference type="RefSeq" id="WP_114958068.1">
    <property type="nucleotide sequence ID" value="NZ_JBHSJF010000006.1"/>
</dbReference>